<dbReference type="GO" id="GO:0005829">
    <property type="term" value="C:cytosol"/>
    <property type="evidence" value="ECO:0007669"/>
    <property type="project" value="TreeGrafter"/>
</dbReference>
<name>A0A941BKD2_9BURK</name>
<keyword evidence="6" id="KW-0963">Cytoplasm</keyword>
<dbReference type="InterPro" id="IPR000563">
    <property type="entry name" value="Flag_FliH"/>
</dbReference>
<evidence type="ECO:0000313" key="12">
    <source>
        <dbReference type="EMBL" id="MBQ0958454.1"/>
    </source>
</evidence>
<reference evidence="12" key="1">
    <citation type="submission" date="2021-04" db="EMBL/GenBank/DDBJ databases">
        <title>The genome sequence of Ideonella sp. 4Y11.</title>
        <authorList>
            <person name="Liu Y."/>
        </authorList>
    </citation>
    <scope>NUCLEOTIDE SEQUENCE</scope>
    <source>
        <strain evidence="12">4Y11</strain>
    </source>
</reference>
<feature type="region of interest" description="Disordered" evidence="10">
    <location>
        <begin position="49"/>
        <end position="78"/>
    </location>
</feature>
<dbReference type="GO" id="GO:0003774">
    <property type="term" value="F:cytoskeletal motor activity"/>
    <property type="evidence" value="ECO:0007669"/>
    <property type="project" value="InterPro"/>
</dbReference>
<comment type="caution">
    <text evidence="12">The sequence shown here is derived from an EMBL/GenBank/DDBJ whole genome shotgun (WGS) entry which is preliminary data.</text>
</comment>
<dbReference type="PANTHER" id="PTHR34982">
    <property type="entry name" value="YOP PROTEINS TRANSLOCATION PROTEIN L"/>
    <property type="match status" value="1"/>
</dbReference>
<evidence type="ECO:0000256" key="6">
    <source>
        <dbReference type="ARBA" id="ARBA00022490"/>
    </source>
</evidence>
<protein>
    <recommendedName>
        <fullName evidence="4">Flagellar assembly protein FliH</fullName>
    </recommendedName>
</protein>
<dbReference type="GO" id="GO:0009288">
    <property type="term" value="C:bacterial-type flagellum"/>
    <property type="evidence" value="ECO:0007669"/>
    <property type="project" value="InterPro"/>
</dbReference>
<evidence type="ECO:0000259" key="11">
    <source>
        <dbReference type="Pfam" id="PF02108"/>
    </source>
</evidence>
<sequence length="268" mass="29038">MTSSDRRGPRQVPPPQGSNPRPAGHYTRFIPREELSGFSNWTPDAFVGLADEAEPLPTGLRRTPPAPVEPPPAAPPPNTLVGPSEEDWLQRVQDARQQGYQDGYRDGLEALDAARRQHLQQVTAQFAGLAAAFEEQMAALEQRMADAVTATALTLARQVVRSELSQRPELVRQVAQEAIGAVVLSARHLRLRLHPDDLALVAADDGELLRSREVQLQPDPGLQRGGCVVESDLGRVDARIAQRWAQAVAVFGAELPLQDDPAGAAETA</sequence>
<evidence type="ECO:0000256" key="4">
    <source>
        <dbReference type="ARBA" id="ARBA00016507"/>
    </source>
</evidence>
<keyword evidence="9" id="KW-1006">Bacterial flagellum protein export</keyword>
<dbReference type="EMBL" id="JAGQDE010000003">
    <property type="protein sequence ID" value="MBQ0958454.1"/>
    <property type="molecule type" value="Genomic_DNA"/>
</dbReference>
<dbReference type="Pfam" id="PF02108">
    <property type="entry name" value="FliH"/>
    <property type="match status" value="1"/>
</dbReference>
<dbReference type="InterPro" id="IPR051472">
    <property type="entry name" value="T3SS_Stator/FliH"/>
</dbReference>
<keyword evidence="12" id="KW-0966">Cell projection</keyword>
<feature type="region of interest" description="Disordered" evidence="10">
    <location>
        <begin position="1"/>
        <end position="30"/>
    </location>
</feature>
<dbReference type="PANTHER" id="PTHR34982:SF1">
    <property type="entry name" value="FLAGELLAR ASSEMBLY PROTEIN FLIH"/>
    <property type="match status" value="1"/>
</dbReference>
<evidence type="ECO:0000256" key="2">
    <source>
        <dbReference type="ARBA" id="ARBA00004496"/>
    </source>
</evidence>
<comment type="similarity">
    <text evidence="3">Belongs to the FliH family.</text>
</comment>
<keyword evidence="12" id="KW-0969">Cilium</keyword>
<organism evidence="12 13">
    <name type="scientific">Ideonella aquatica</name>
    <dbReference type="NCBI Taxonomy" id="2824119"/>
    <lineage>
        <taxon>Bacteria</taxon>
        <taxon>Pseudomonadati</taxon>
        <taxon>Pseudomonadota</taxon>
        <taxon>Betaproteobacteria</taxon>
        <taxon>Burkholderiales</taxon>
        <taxon>Sphaerotilaceae</taxon>
        <taxon>Ideonella</taxon>
    </lineage>
</organism>
<accession>A0A941BKD2</accession>
<evidence type="ECO:0000256" key="10">
    <source>
        <dbReference type="SAM" id="MobiDB-lite"/>
    </source>
</evidence>
<evidence type="ECO:0000256" key="8">
    <source>
        <dbReference type="ARBA" id="ARBA00022927"/>
    </source>
</evidence>
<dbReference type="GO" id="GO:0015031">
    <property type="term" value="P:protein transport"/>
    <property type="evidence" value="ECO:0007669"/>
    <property type="project" value="UniProtKB-KW"/>
</dbReference>
<keyword evidence="12" id="KW-0282">Flagellum</keyword>
<evidence type="ECO:0000256" key="9">
    <source>
        <dbReference type="ARBA" id="ARBA00023225"/>
    </source>
</evidence>
<gene>
    <name evidence="12" type="ORF">KAK06_05735</name>
</gene>
<comment type="function">
    <text evidence="1">Needed for flagellar regrowth and assembly.</text>
</comment>
<evidence type="ECO:0000256" key="3">
    <source>
        <dbReference type="ARBA" id="ARBA00006602"/>
    </source>
</evidence>
<evidence type="ECO:0000313" key="13">
    <source>
        <dbReference type="Proteomes" id="UP000678374"/>
    </source>
</evidence>
<feature type="domain" description="Flagellar assembly protein FliH/Type III secretion system HrpE" evidence="11">
    <location>
        <begin position="121"/>
        <end position="246"/>
    </location>
</feature>
<dbReference type="InterPro" id="IPR018035">
    <property type="entry name" value="Flagellar_FliH/T3SS_HrpE"/>
</dbReference>
<dbReference type="PRINTS" id="PR01003">
    <property type="entry name" value="FLGFLIH"/>
</dbReference>
<evidence type="ECO:0000256" key="5">
    <source>
        <dbReference type="ARBA" id="ARBA00022448"/>
    </source>
</evidence>
<dbReference type="AlphaFoldDB" id="A0A941BKD2"/>
<keyword evidence="8" id="KW-0653">Protein transport</keyword>
<evidence type="ECO:0000256" key="7">
    <source>
        <dbReference type="ARBA" id="ARBA00022795"/>
    </source>
</evidence>
<dbReference type="GO" id="GO:0044781">
    <property type="term" value="P:bacterial-type flagellum organization"/>
    <property type="evidence" value="ECO:0007669"/>
    <property type="project" value="UniProtKB-KW"/>
</dbReference>
<comment type="subcellular location">
    <subcellularLocation>
        <location evidence="2">Cytoplasm</location>
    </subcellularLocation>
</comment>
<keyword evidence="13" id="KW-1185">Reference proteome</keyword>
<dbReference type="GO" id="GO:0071973">
    <property type="term" value="P:bacterial-type flagellum-dependent cell motility"/>
    <property type="evidence" value="ECO:0007669"/>
    <property type="project" value="InterPro"/>
</dbReference>
<evidence type="ECO:0000256" key="1">
    <source>
        <dbReference type="ARBA" id="ARBA00003041"/>
    </source>
</evidence>
<proteinExistence type="inferred from homology"/>
<keyword evidence="7" id="KW-1005">Bacterial flagellum biogenesis</keyword>
<dbReference type="RefSeq" id="WP_210800961.1">
    <property type="nucleotide sequence ID" value="NZ_JAGQDE010000003.1"/>
</dbReference>
<feature type="compositionally biased region" description="Pro residues" evidence="10">
    <location>
        <begin position="64"/>
        <end position="78"/>
    </location>
</feature>
<dbReference type="Proteomes" id="UP000678374">
    <property type="component" value="Unassembled WGS sequence"/>
</dbReference>
<keyword evidence="5" id="KW-0813">Transport</keyword>